<evidence type="ECO:0000313" key="3">
    <source>
        <dbReference type="Proteomes" id="UP000297966"/>
    </source>
</evidence>
<dbReference type="InterPro" id="IPR012338">
    <property type="entry name" value="Beta-lactam/transpept-like"/>
</dbReference>
<accession>A0A4Y9LVT7</accession>
<dbReference type="SUPFAM" id="SSF56601">
    <property type="entry name" value="beta-lactamase/transpeptidase-like"/>
    <property type="match status" value="1"/>
</dbReference>
<dbReference type="PANTHER" id="PTHR43283">
    <property type="entry name" value="BETA-LACTAMASE-RELATED"/>
    <property type="match status" value="1"/>
</dbReference>
<organism evidence="2 3">
    <name type="scientific">Bradyrhizobium niftali</name>
    <dbReference type="NCBI Taxonomy" id="2560055"/>
    <lineage>
        <taxon>Bacteria</taxon>
        <taxon>Pseudomonadati</taxon>
        <taxon>Pseudomonadota</taxon>
        <taxon>Alphaproteobacteria</taxon>
        <taxon>Hyphomicrobiales</taxon>
        <taxon>Nitrobacteraceae</taxon>
        <taxon>Bradyrhizobium</taxon>
    </lineage>
</organism>
<evidence type="ECO:0000313" key="2">
    <source>
        <dbReference type="EMBL" id="TFV46963.1"/>
    </source>
</evidence>
<dbReference type="Proteomes" id="UP000297966">
    <property type="component" value="Unassembled WGS sequence"/>
</dbReference>
<keyword evidence="2" id="KW-0378">Hydrolase</keyword>
<protein>
    <submittedName>
        <fullName evidence="2">Class C beta-lactamase-related serine hydrolase</fullName>
    </submittedName>
</protein>
<dbReference type="RefSeq" id="WP_135175268.1">
    <property type="nucleotide sequence ID" value="NZ_SPQT01000009.1"/>
</dbReference>
<evidence type="ECO:0000259" key="1">
    <source>
        <dbReference type="Pfam" id="PF00144"/>
    </source>
</evidence>
<dbReference type="GO" id="GO:0016787">
    <property type="term" value="F:hydrolase activity"/>
    <property type="evidence" value="ECO:0007669"/>
    <property type="project" value="UniProtKB-KW"/>
</dbReference>
<feature type="domain" description="Beta-lactamase-related" evidence="1">
    <location>
        <begin position="79"/>
        <end position="370"/>
    </location>
</feature>
<dbReference type="InterPro" id="IPR001466">
    <property type="entry name" value="Beta-lactam-related"/>
</dbReference>
<dbReference type="Pfam" id="PF00144">
    <property type="entry name" value="Beta-lactamase"/>
    <property type="match status" value="1"/>
</dbReference>
<proteinExistence type="predicted"/>
<comment type="caution">
    <text evidence="2">The sequence shown here is derived from an EMBL/GenBank/DDBJ whole genome shotgun (WGS) entry which is preliminary data.</text>
</comment>
<dbReference type="Gene3D" id="3.40.710.10">
    <property type="entry name" value="DD-peptidase/beta-lactamase superfamily"/>
    <property type="match status" value="1"/>
</dbReference>
<reference evidence="2 3" key="1">
    <citation type="submission" date="2019-03" db="EMBL/GenBank/DDBJ databases">
        <title>Bradyrhizobium diversity isolated from nodules of Chamaecrista fasciculata.</title>
        <authorList>
            <person name="Klepa M.S."/>
            <person name="Urquiaga M.O."/>
            <person name="Hungria M."/>
            <person name="Delamuta J.R."/>
        </authorList>
    </citation>
    <scope>NUCLEOTIDE SEQUENCE [LARGE SCALE GENOMIC DNA]</scope>
    <source>
        <strain evidence="2 3">CNPSo 3448</strain>
    </source>
</reference>
<sequence>MSDTSEPEAADLSNWRSSPHSRWAFRNVPRLLPVADIAASSQPMPLPQKPFAFERFGLADGSGGPLGFDDVLKATDTDGLVVLHRGCIVHESYRHGLTPHTPHIIMSASKSIVGLIAGILAGEGTLDIDAPVSAYVPEIAATAYAHATLRHLLDMRAGVVLDERQARAYAIATNWEPLAATETPIGLSDFFRGLDVAPRPHSGPFRYVSANTDLLGWAIERATGQSFASLISERLWQPMGAEDRAFLAVDRDGLPRCTGGICATLRDFARVGQLMLAGGHLDGRQIIPRAWLDDIAEDGDRAAWAQGEFAAGFGGRTMSYRSGWYVVHDQPGMLFAMGIHGQNLFVDRANQIVIAKLSSQHLPIDPRVVGLTHRAVGEMRRCLSEG</sequence>
<dbReference type="PANTHER" id="PTHR43283:SF7">
    <property type="entry name" value="BETA-LACTAMASE-RELATED DOMAIN-CONTAINING PROTEIN"/>
    <property type="match status" value="1"/>
</dbReference>
<dbReference type="OrthoDB" id="9814204at2"/>
<gene>
    <name evidence="2" type="ORF">E4K65_17770</name>
</gene>
<dbReference type="AlphaFoldDB" id="A0A4Y9LVT7"/>
<name>A0A4Y9LVT7_9BRAD</name>
<dbReference type="InterPro" id="IPR050789">
    <property type="entry name" value="Diverse_Enzym_Activities"/>
</dbReference>
<dbReference type="EMBL" id="SPQT01000009">
    <property type="protein sequence ID" value="TFV46963.1"/>
    <property type="molecule type" value="Genomic_DNA"/>
</dbReference>
<keyword evidence="3" id="KW-1185">Reference proteome</keyword>